<dbReference type="EMBL" id="UGMS01000003">
    <property type="protein sequence ID" value="STW79438.1"/>
    <property type="molecule type" value="Genomic_DNA"/>
</dbReference>
<reference evidence="1 2" key="1">
    <citation type="submission" date="2018-06" db="EMBL/GenBank/DDBJ databases">
        <authorList>
            <consortium name="Pathogen Informatics"/>
            <person name="Doyle S."/>
        </authorList>
    </citation>
    <scope>NUCLEOTIDE SEQUENCE [LARGE SCALE GENOMIC DNA]</scope>
    <source>
        <strain evidence="1 2">NCTC11685</strain>
    </source>
</reference>
<protein>
    <submittedName>
        <fullName evidence="1">Uncharacterized protein</fullName>
    </submittedName>
</protein>
<sequence>MNKKLSKYAGFGFHGQRSAQFAKLLAGEKQPDAAVFAFGGEAFIKNIIDKRFRDTGTIIADFAA</sequence>
<organism evidence="1 2">
    <name type="scientific">Klebsiella michiganensis</name>
    <dbReference type="NCBI Taxonomy" id="1134687"/>
    <lineage>
        <taxon>Bacteria</taxon>
        <taxon>Pseudomonadati</taxon>
        <taxon>Pseudomonadota</taxon>
        <taxon>Gammaproteobacteria</taxon>
        <taxon>Enterobacterales</taxon>
        <taxon>Enterobacteriaceae</taxon>
        <taxon>Klebsiella/Raoultella group</taxon>
        <taxon>Klebsiella</taxon>
    </lineage>
</organism>
<evidence type="ECO:0000313" key="1">
    <source>
        <dbReference type="EMBL" id="STW79438.1"/>
    </source>
</evidence>
<proteinExistence type="predicted"/>
<dbReference type="AlphaFoldDB" id="A0A7H4PM15"/>
<accession>A0A7H4PM15</accession>
<gene>
    <name evidence="1" type="ORF">NCTC11685_06769</name>
</gene>
<comment type="caution">
    <text evidence="1">The sequence shown here is derived from an EMBL/GenBank/DDBJ whole genome shotgun (WGS) entry which is preliminary data.</text>
</comment>
<dbReference type="Proteomes" id="UP000254863">
    <property type="component" value="Unassembled WGS sequence"/>
</dbReference>
<name>A0A7H4PM15_9ENTR</name>
<evidence type="ECO:0000313" key="2">
    <source>
        <dbReference type="Proteomes" id="UP000254863"/>
    </source>
</evidence>